<reference evidence="1 2" key="1">
    <citation type="journal article" date="2010" name="ChemBioChem">
        <title>Cloning and characterization of the biosynthetic gene cluster of 16-membered macrolide antibiotic FD-891: involvement of a dual functional cytochrome P450 monooxygenase catalyzing epoxidation and hydroxylation.</title>
        <authorList>
            <person name="Kudo F."/>
            <person name="Motegi A."/>
            <person name="Mizoue K."/>
            <person name="Eguchi T."/>
        </authorList>
    </citation>
    <scope>NUCLEOTIDE SEQUENCE [LARGE SCALE GENOMIC DNA]</scope>
    <source>
        <strain evidence="1 2">A-8890</strain>
    </source>
</reference>
<accession>A0ABM7F4T5</accession>
<evidence type="ECO:0000313" key="1">
    <source>
        <dbReference type="EMBL" id="BBC30841.1"/>
    </source>
</evidence>
<dbReference type="EMBL" id="AP018448">
    <property type="protein sequence ID" value="BBC30841.1"/>
    <property type="molecule type" value="Genomic_DNA"/>
</dbReference>
<gene>
    <name evidence="1" type="ORF">SGFS_021350</name>
</gene>
<reference evidence="1 2" key="2">
    <citation type="journal article" date="2023" name="ChemBioChem">
        <title>Acyltransferase Domain Exchange between Two Independent Type I Polyketide Synthases in the Same Producer Strain of Macrolide Antibiotics.</title>
        <authorList>
            <person name="Kudo F."/>
            <person name="Kishikawa K."/>
            <person name="Tsuboi K."/>
            <person name="Kido T."/>
            <person name="Usui T."/>
            <person name="Hashimoto J."/>
            <person name="Shin-Ya K."/>
            <person name="Miyanaga A."/>
            <person name="Eguchi T."/>
        </authorList>
    </citation>
    <scope>NUCLEOTIDE SEQUENCE [LARGE SCALE GENOMIC DNA]</scope>
    <source>
        <strain evidence="1 2">A-8890</strain>
    </source>
</reference>
<evidence type="ECO:0000313" key="2">
    <source>
        <dbReference type="Proteomes" id="UP001321542"/>
    </source>
</evidence>
<proteinExistence type="predicted"/>
<sequence length="90" mass="8482">MQGVGGLVGPVGLFVVDPGQDHGVVVEVLEAAGGQEGLGGAVVGAGEGGGHGAGVGGVGVEADVGVDRVVGHGGGARFGFGPGWWVGRVR</sequence>
<keyword evidence="2" id="KW-1185">Reference proteome</keyword>
<name>A0ABM7F4T5_9ACTN</name>
<dbReference type="Proteomes" id="UP001321542">
    <property type="component" value="Chromosome"/>
</dbReference>
<organism evidence="1 2">
    <name type="scientific">Streptomyces graminofaciens</name>
    <dbReference type="NCBI Taxonomy" id="68212"/>
    <lineage>
        <taxon>Bacteria</taxon>
        <taxon>Bacillati</taxon>
        <taxon>Actinomycetota</taxon>
        <taxon>Actinomycetes</taxon>
        <taxon>Kitasatosporales</taxon>
        <taxon>Streptomycetaceae</taxon>
        <taxon>Streptomyces</taxon>
    </lineage>
</organism>
<protein>
    <submittedName>
        <fullName evidence="1">Uncharacterized protein</fullName>
    </submittedName>
</protein>